<evidence type="ECO:0000313" key="12">
    <source>
        <dbReference type="Proteomes" id="UP000324705"/>
    </source>
</evidence>
<dbReference type="InterPro" id="IPR032675">
    <property type="entry name" value="LRR_dom_sf"/>
</dbReference>
<dbReference type="InterPro" id="IPR041118">
    <property type="entry name" value="Rx_N"/>
</dbReference>
<comment type="similarity">
    <text evidence="1">Belongs to the disease resistance NB-LRR family.</text>
</comment>
<dbReference type="OMA" id="CLHANIC"/>
<dbReference type="GO" id="GO:0043531">
    <property type="term" value="F:ADP binding"/>
    <property type="evidence" value="ECO:0007669"/>
    <property type="project" value="InterPro"/>
</dbReference>
<feature type="domain" description="Disease resistance N-terminal" evidence="8">
    <location>
        <begin position="9"/>
        <end position="97"/>
    </location>
</feature>
<evidence type="ECO:0000256" key="3">
    <source>
        <dbReference type="ARBA" id="ARBA00022737"/>
    </source>
</evidence>
<evidence type="ECO:0008006" key="13">
    <source>
        <dbReference type="Google" id="ProtNLM"/>
    </source>
</evidence>
<dbReference type="Gene3D" id="3.40.50.300">
    <property type="entry name" value="P-loop containing nucleotide triphosphate hydrolases"/>
    <property type="match status" value="1"/>
</dbReference>
<dbReference type="PRINTS" id="PR00364">
    <property type="entry name" value="DISEASERSIST"/>
</dbReference>
<dbReference type="Pfam" id="PF18052">
    <property type="entry name" value="Rx_N"/>
    <property type="match status" value="1"/>
</dbReference>
<proteinExistence type="inferred from homology"/>
<reference evidence="11 12" key="1">
    <citation type="submission" date="2017-09" db="EMBL/GenBank/DDBJ databases">
        <authorList>
            <consortium name="International Durum Wheat Genome Sequencing Consortium (IDWGSC)"/>
            <person name="Milanesi L."/>
        </authorList>
    </citation>
    <scope>NUCLEOTIDE SEQUENCE [LARGE SCALE GENOMIC DNA]</scope>
    <source>
        <strain evidence="12">cv. Svevo</strain>
    </source>
</reference>
<dbReference type="InterPro" id="IPR027417">
    <property type="entry name" value="P-loop_NTPase"/>
</dbReference>
<keyword evidence="4" id="KW-0547">Nucleotide-binding</keyword>
<keyword evidence="2" id="KW-0433">Leucine-rich repeat</keyword>
<dbReference type="GO" id="GO:0009626">
    <property type="term" value="P:plant-type hypersensitive response"/>
    <property type="evidence" value="ECO:0007669"/>
    <property type="project" value="UniProtKB-ARBA"/>
</dbReference>
<dbReference type="Gene3D" id="1.10.10.10">
    <property type="entry name" value="Winged helix-like DNA-binding domain superfamily/Winged helix DNA-binding domain"/>
    <property type="match status" value="1"/>
</dbReference>
<dbReference type="InterPro" id="IPR002182">
    <property type="entry name" value="NB-ARC"/>
</dbReference>
<evidence type="ECO:0000256" key="2">
    <source>
        <dbReference type="ARBA" id="ARBA00022614"/>
    </source>
</evidence>
<keyword evidence="3" id="KW-0677">Repeat</keyword>
<accession>A0A9R0QL44</accession>
<keyword evidence="12" id="KW-1185">Reference proteome</keyword>
<dbReference type="GO" id="GO:0002758">
    <property type="term" value="P:innate immune response-activating signaling pathway"/>
    <property type="evidence" value="ECO:0007669"/>
    <property type="project" value="UniProtKB-ARBA"/>
</dbReference>
<feature type="domain" description="Disease resistance R13L4/SHOC-2-like LRR" evidence="10">
    <location>
        <begin position="557"/>
        <end position="928"/>
    </location>
</feature>
<keyword evidence="5" id="KW-0611">Plant defense</keyword>
<organism evidence="11 12">
    <name type="scientific">Triticum turgidum subsp. durum</name>
    <name type="common">Durum wheat</name>
    <name type="synonym">Triticum durum</name>
    <dbReference type="NCBI Taxonomy" id="4567"/>
    <lineage>
        <taxon>Eukaryota</taxon>
        <taxon>Viridiplantae</taxon>
        <taxon>Streptophyta</taxon>
        <taxon>Embryophyta</taxon>
        <taxon>Tracheophyta</taxon>
        <taxon>Spermatophyta</taxon>
        <taxon>Magnoliopsida</taxon>
        <taxon>Liliopsida</taxon>
        <taxon>Poales</taxon>
        <taxon>Poaceae</taxon>
        <taxon>BOP clade</taxon>
        <taxon>Pooideae</taxon>
        <taxon>Triticodae</taxon>
        <taxon>Triticeae</taxon>
        <taxon>Triticinae</taxon>
        <taxon>Triticum</taxon>
    </lineage>
</organism>
<evidence type="ECO:0000256" key="4">
    <source>
        <dbReference type="ARBA" id="ARBA00022741"/>
    </source>
</evidence>
<evidence type="ECO:0000256" key="5">
    <source>
        <dbReference type="ARBA" id="ARBA00022821"/>
    </source>
</evidence>
<dbReference type="InterPro" id="IPR038005">
    <property type="entry name" value="RX-like_CC"/>
</dbReference>
<dbReference type="Proteomes" id="UP000324705">
    <property type="component" value="Chromosome 1B"/>
</dbReference>
<dbReference type="InterPro" id="IPR042197">
    <property type="entry name" value="Apaf_helical"/>
</dbReference>
<keyword evidence="6" id="KW-0175">Coiled coil</keyword>
<dbReference type="Gene3D" id="3.80.10.10">
    <property type="entry name" value="Ribonuclease Inhibitor"/>
    <property type="match status" value="1"/>
</dbReference>
<dbReference type="FunFam" id="1.10.10.10:FF:000322">
    <property type="entry name" value="Probable disease resistance protein At1g63360"/>
    <property type="match status" value="1"/>
</dbReference>
<feature type="domain" description="NB-ARC" evidence="7">
    <location>
        <begin position="190"/>
        <end position="347"/>
    </location>
</feature>
<evidence type="ECO:0000313" key="11">
    <source>
        <dbReference type="EMBL" id="VAH12558.1"/>
    </source>
</evidence>
<dbReference type="Gene3D" id="1.10.8.430">
    <property type="entry name" value="Helical domain of apoptotic protease-activating factors"/>
    <property type="match status" value="1"/>
</dbReference>
<feature type="domain" description="Disease resistance protein winged helix" evidence="9">
    <location>
        <begin position="435"/>
        <end position="506"/>
    </location>
</feature>
<dbReference type="EMBL" id="LT934112">
    <property type="protein sequence ID" value="VAH12558.1"/>
    <property type="molecule type" value="Genomic_DNA"/>
</dbReference>
<dbReference type="GO" id="GO:0042742">
    <property type="term" value="P:defense response to bacterium"/>
    <property type="evidence" value="ECO:0007669"/>
    <property type="project" value="UniProtKB-ARBA"/>
</dbReference>
<dbReference type="AlphaFoldDB" id="A0A9R0QL44"/>
<dbReference type="InterPro" id="IPR055414">
    <property type="entry name" value="LRR_R13L4/SHOC2-like"/>
</dbReference>
<dbReference type="Pfam" id="PF23598">
    <property type="entry name" value="LRR_14"/>
    <property type="match status" value="1"/>
</dbReference>
<dbReference type="Gramene" id="TRITD1Bv1G006680.1">
    <property type="protein sequence ID" value="TRITD1Bv1G006680.1"/>
    <property type="gene ID" value="TRITD1Bv1G006680"/>
</dbReference>
<dbReference type="Pfam" id="PF23559">
    <property type="entry name" value="WHD_DRP"/>
    <property type="match status" value="1"/>
</dbReference>
<dbReference type="InterPro" id="IPR044974">
    <property type="entry name" value="Disease_R_plants"/>
</dbReference>
<dbReference type="PANTHER" id="PTHR23155:SF1116">
    <property type="entry name" value="OS12G0273300 PROTEIN"/>
    <property type="match status" value="1"/>
</dbReference>
<dbReference type="CDD" id="cd14798">
    <property type="entry name" value="RX-CC_like"/>
    <property type="match status" value="1"/>
</dbReference>
<name>A0A9R0QL44_TRITD</name>
<dbReference type="Gene3D" id="1.20.5.4130">
    <property type="match status" value="1"/>
</dbReference>
<evidence type="ECO:0000256" key="6">
    <source>
        <dbReference type="ARBA" id="ARBA00023054"/>
    </source>
</evidence>
<dbReference type="SUPFAM" id="SSF52540">
    <property type="entry name" value="P-loop containing nucleoside triphosphate hydrolases"/>
    <property type="match status" value="1"/>
</dbReference>
<evidence type="ECO:0000259" key="9">
    <source>
        <dbReference type="Pfam" id="PF23559"/>
    </source>
</evidence>
<dbReference type="InterPro" id="IPR036388">
    <property type="entry name" value="WH-like_DNA-bd_sf"/>
</dbReference>
<gene>
    <name evidence="11" type="ORF">TRITD_1Bv1G006680</name>
</gene>
<dbReference type="Pfam" id="PF00931">
    <property type="entry name" value="NB-ARC"/>
    <property type="match status" value="1"/>
</dbReference>
<evidence type="ECO:0000259" key="7">
    <source>
        <dbReference type="Pfam" id="PF00931"/>
    </source>
</evidence>
<protein>
    <recommendedName>
        <fullName evidence="13">RGH1</fullName>
    </recommendedName>
</protein>
<dbReference type="PANTHER" id="PTHR23155">
    <property type="entry name" value="DISEASE RESISTANCE PROTEIN RP"/>
    <property type="match status" value="1"/>
</dbReference>
<dbReference type="SUPFAM" id="SSF52058">
    <property type="entry name" value="L domain-like"/>
    <property type="match status" value="1"/>
</dbReference>
<dbReference type="InterPro" id="IPR058922">
    <property type="entry name" value="WHD_DRP"/>
</dbReference>
<evidence type="ECO:0000259" key="10">
    <source>
        <dbReference type="Pfam" id="PF23598"/>
    </source>
</evidence>
<evidence type="ECO:0000256" key="1">
    <source>
        <dbReference type="ARBA" id="ARBA00008894"/>
    </source>
</evidence>
<evidence type="ECO:0000259" key="8">
    <source>
        <dbReference type="Pfam" id="PF18052"/>
    </source>
</evidence>
<sequence>MAMHLVTGAMGSLLPKLGELLMEEYNLHKRVKKDIEFLQNELESIHYALIKVGEVPRHQLDKYVKLWADEIRDLSYNMEDIVDKFLVHENAENFKGLTKKMIGMSKKGKSHHEIADAIKVFKVHLREVAARHDRNKVDGIAPNPAKATAIDPRVHALYTEATELVGIYGKSDQDLMSLLSFETDCGASSKSLKKVSIVGFGGLGKTTLARAVYEKIKGDFDCGAFVSVGQNPGVAKVLRDILVDLGNSRADVAILDERQLINKLCQFLENKRYLIIIDDLWDEELWKCINFAFSNRNNLGSRIITTTRIVSVSESCCSSADDSIYKMRPLSIEDSRRLFYKRIFHDDSGCPIQFEKVSQDILKKCDGVPLAIITIASVLASGQQIKPKCEWDTILQSFGSGLIEDNSLEVMRRILALSYYDLPSHLKCCLLYLCIYPEDKRIDRDKLIWKWVAEGFIHHGNQGTSLFLLGLNYFNQLINRSLIQPIYDDIGNVEAFRVCDMVLDLICHLSHEENFVNVSNVTGDTMSSRSNVRRLSLQKRIEAHQARPLINCMSISQVRSITIFPPAIDIMPAMSGFKVLRVLDLSHCDLGESSSLQLNLKGVGQLIHLRYLGLGGTNISELPDEIGNLQFLEVLDLEFYYELHELPSTVCNLRRLICLHANICQVAPGVLENLILIEVLKTFMAASVSTVQELGNLARLRELGICFTDSSLALYEGFVHSLCKLHHIESLLINSHSRETSLELMDLLGECWVPPQHLRMFQSDMPSQLSTLRAWTNRDPSHLSNLSELSLMSVMEVQQEDLEIIGGLLALRRLCIKSTHQTQRLLVIGADSYCCLVAFELDCGPAAQIMFEPGALPSAEAITFSLGMRVAKEDGNYGFDLGLQGNLLSLRRHVWVYIFCGGGSVGEAKEAKAAVRHALHAHPNHPRIYIDMFPRIAKGAHNDDLCD</sequence>